<organism evidence="2 4">
    <name type="scientific">Galleria mellonella</name>
    <name type="common">Greater wax moth</name>
    <dbReference type="NCBI Taxonomy" id="7137"/>
    <lineage>
        <taxon>Eukaryota</taxon>
        <taxon>Metazoa</taxon>
        <taxon>Ecdysozoa</taxon>
        <taxon>Arthropoda</taxon>
        <taxon>Hexapoda</taxon>
        <taxon>Insecta</taxon>
        <taxon>Pterygota</taxon>
        <taxon>Neoptera</taxon>
        <taxon>Endopterygota</taxon>
        <taxon>Lepidoptera</taxon>
        <taxon>Glossata</taxon>
        <taxon>Ditrysia</taxon>
        <taxon>Pyraloidea</taxon>
        <taxon>Pyralidae</taxon>
        <taxon>Galleriinae</taxon>
        <taxon>Galleria</taxon>
    </lineage>
</organism>
<evidence type="ECO:0000313" key="4">
    <source>
        <dbReference type="RefSeq" id="XP_052752485.1"/>
    </source>
</evidence>
<dbReference type="GeneID" id="113514649"/>
<dbReference type="RefSeq" id="XP_052752484.1">
    <property type="nucleotide sequence ID" value="XM_052896524.1"/>
</dbReference>
<sequence>MLKLTDSFYRYLKITCETVSCRTHVRKITYLSVTRKKCSVEGGICTLFSSSCTPAQLRLYSNKKKLNLQIPFSSSNESEILEQMSELQPNQKHVSQGGRFLVSPDNNSVNDDCETKFGANSSSNARKRITVPPDFRVWEPVGKRSDKSAGSSFKFKVMSYNVLAQYLLECHPYLYTDCSPRNLKWKVRAARLYDEINSLAPDIICLQEVQASHLKNFYNKFEEIGYTGIFKQKTGNRKDGCAIYYKQSMFEKEEHISVEFNQPELPILNRDNIGVMVKLVPRCMPRMPIVVATTHLLYNPKRTDVRLAQIQVFLAELDRFAYYNNGKESGHLPIIMTGDLNSTPNSAVIKLLDKGHVSASKFRDSSDWQRIGVTDNCQHLSVYLDRLQGKTTEFSTTQIYNSEYRPAASEGQSPPALREGHRELFNGNLIGHSLNLVSAYKKYKPDAQCEASTFQDSWVTVDYIYFSCCASLKLLERLRLPTASECEVLDCLPNDVYASDHLALAALFELRPLISSL</sequence>
<dbReference type="InterPro" id="IPR050410">
    <property type="entry name" value="CCR4/nocturin_mRNA_transcr"/>
</dbReference>
<proteinExistence type="predicted"/>
<accession>A0ABM3MMK7</accession>
<protein>
    <submittedName>
        <fullName evidence="3 4">Protein angel homolog 2 isoform X1</fullName>
    </submittedName>
</protein>
<evidence type="ECO:0000259" key="1">
    <source>
        <dbReference type="Pfam" id="PF03372"/>
    </source>
</evidence>
<dbReference type="InterPro" id="IPR036691">
    <property type="entry name" value="Endo/exonu/phosph_ase_sf"/>
</dbReference>
<feature type="domain" description="Endonuclease/exonuclease/phosphatase" evidence="1">
    <location>
        <begin position="158"/>
        <end position="378"/>
    </location>
</feature>
<dbReference type="Gene3D" id="3.60.10.10">
    <property type="entry name" value="Endonuclease/exonuclease/phosphatase"/>
    <property type="match status" value="1"/>
</dbReference>
<dbReference type="InterPro" id="IPR005135">
    <property type="entry name" value="Endo/exonuclease/phosphatase"/>
</dbReference>
<dbReference type="PANTHER" id="PTHR12121">
    <property type="entry name" value="CARBON CATABOLITE REPRESSOR PROTEIN 4"/>
    <property type="match status" value="1"/>
</dbReference>
<dbReference type="Proteomes" id="UP001652740">
    <property type="component" value="Unplaced"/>
</dbReference>
<keyword evidence="2" id="KW-1185">Reference proteome</keyword>
<gene>
    <name evidence="3 4" type="primary">LOC113514649</name>
</gene>
<dbReference type="Pfam" id="PF03372">
    <property type="entry name" value="Exo_endo_phos"/>
    <property type="match status" value="1"/>
</dbReference>
<dbReference type="SUPFAM" id="SSF56219">
    <property type="entry name" value="DNase I-like"/>
    <property type="match status" value="1"/>
</dbReference>
<name>A0ABM3MMK7_GALME</name>
<dbReference type="PANTHER" id="PTHR12121:SF34">
    <property type="entry name" value="PROTEIN ANGEL"/>
    <property type="match status" value="1"/>
</dbReference>
<evidence type="ECO:0000313" key="2">
    <source>
        <dbReference type="Proteomes" id="UP001652740"/>
    </source>
</evidence>
<reference evidence="3 4" key="1">
    <citation type="submission" date="2025-05" db="UniProtKB">
        <authorList>
            <consortium name="RefSeq"/>
        </authorList>
    </citation>
    <scope>IDENTIFICATION</scope>
    <source>
        <tissue evidence="3 4">Whole larvae</tissue>
    </source>
</reference>
<evidence type="ECO:0000313" key="3">
    <source>
        <dbReference type="RefSeq" id="XP_052752484.1"/>
    </source>
</evidence>
<dbReference type="RefSeq" id="XP_052752485.1">
    <property type="nucleotide sequence ID" value="XM_052896525.1"/>
</dbReference>